<organism evidence="2">
    <name type="scientific">Tanacetum cinerariifolium</name>
    <name type="common">Dalmatian daisy</name>
    <name type="synonym">Chrysanthemum cinerariifolium</name>
    <dbReference type="NCBI Taxonomy" id="118510"/>
    <lineage>
        <taxon>Eukaryota</taxon>
        <taxon>Viridiplantae</taxon>
        <taxon>Streptophyta</taxon>
        <taxon>Embryophyta</taxon>
        <taxon>Tracheophyta</taxon>
        <taxon>Spermatophyta</taxon>
        <taxon>Magnoliopsida</taxon>
        <taxon>eudicotyledons</taxon>
        <taxon>Gunneridae</taxon>
        <taxon>Pentapetalae</taxon>
        <taxon>asterids</taxon>
        <taxon>campanulids</taxon>
        <taxon>Asterales</taxon>
        <taxon>Asteraceae</taxon>
        <taxon>Asteroideae</taxon>
        <taxon>Anthemideae</taxon>
        <taxon>Anthemidinae</taxon>
        <taxon>Tanacetum</taxon>
    </lineage>
</organism>
<protein>
    <submittedName>
        <fullName evidence="2">Uncharacterized protein</fullName>
    </submittedName>
</protein>
<feature type="compositionally biased region" description="Polar residues" evidence="1">
    <location>
        <begin position="53"/>
        <end position="66"/>
    </location>
</feature>
<dbReference type="EMBL" id="BKCJ010044849">
    <property type="protein sequence ID" value="GEW09221.1"/>
    <property type="molecule type" value="Genomic_DNA"/>
</dbReference>
<feature type="region of interest" description="Disordered" evidence="1">
    <location>
        <begin position="1"/>
        <end position="66"/>
    </location>
</feature>
<evidence type="ECO:0000313" key="2">
    <source>
        <dbReference type="EMBL" id="GEW09221.1"/>
    </source>
</evidence>
<sequence length="119" mass="13148">MLNDDVDDFGEEVLKEKDDADDVEKMDEVVKEKNDDDVATGSMETRKEKMQTLGPSPTRSPRKVSSSDKIVFKELTATVSPTTTTTSKDSSVSKCKKRSISYKTKILPGSIAGICRRRG</sequence>
<name>A0A699GU81_TANCI</name>
<evidence type="ECO:0000256" key="1">
    <source>
        <dbReference type="SAM" id="MobiDB-lite"/>
    </source>
</evidence>
<accession>A0A699GU81</accession>
<gene>
    <name evidence="2" type="ORF">Tci_181197</name>
</gene>
<proteinExistence type="predicted"/>
<reference evidence="2" key="1">
    <citation type="journal article" date="2019" name="Sci. Rep.">
        <title>Draft genome of Tanacetum cinerariifolium, the natural source of mosquito coil.</title>
        <authorList>
            <person name="Yamashiro T."/>
            <person name="Shiraishi A."/>
            <person name="Satake H."/>
            <person name="Nakayama K."/>
        </authorList>
    </citation>
    <scope>NUCLEOTIDE SEQUENCE</scope>
</reference>
<comment type="caution">
    <text evidence="2">The sequence shown here is derived from an EMBL/GenBank/DDBJ whole genome shotgun (WGS) entry which is preliminary data.</text>
</comment>
<dbReference type="AlphaFoldDB" id="A0A699GU81"/>
<feature type="compositionally biased region" description="Acidic residues" evidence="1">
    <location>
        <begin position="1"/>
        <end position="11"/>
    </location>
</feature>
<feature type="compositionally biased region" description="Basic and acidic residues" evidence="1">
    <location>
        <begin position="26"/>
        <end position="36"/>
    </location>
</feature>